<dbReference type="CDD" id="cd18870">
    <property type="entry name" value="NUDIX_AcylCoAdiphos_Nudt19"/>
    <property type="match status" value="1"/>
</dbReference>
<evidence type="ECO:0000256" key="4">
    <source>
        <dbReference type="ARBA" id="ARBA00022801"/>
    </source>
</evidence>
<comment type="caution">
    <text evidence="8">The sequence shown here is derived from an EMBL/GenBank/DDBJ whole genome shotgun (WGS) entry which is preliminary data.</text>
</comment>
<dbReference type="Proteomes" id="UP001476247">
    <property type="component" value="Unassembled WGS sequence"/>
</dbReference>
<keyword evidence="9" id="KW-1185">Reference proteome</keyword>
<keyword evidence="4" id="KW-0378">Hydrolase</keyword>
<dbReference type="PANTHER" id="PTHR12318:SF0">
    <property type="entry name" value="ACYL-COENZYME A DIPHOSPHATASE NUDT19"/>
    <property type="match status" value="1"/>
</dbReference>
<evidence type="ECO:0000256" key="3">
    <source>
        <dbReference type="ARBA" id="ARBA00022723"/>
    </source>
</evidence>
<evidence type="ECO:0000256" key="1">
    <source>
        <dbReference type="ARBA" id="ARBA00001936"/>
    </source>
</evidence>
<sequence>MSTLEKPLIRPAASLIIAAPEPFDKKENGCNYRILMMKRNAKSAFVNAHVYPGGVVDKADHYSNWNNTLGSQKERDILTNKICAIRETFEESGLLLSHPPAHTVKDLDVNIWRHKVHDDASQFKIMCDQFQIRPAVDTLIHFSTWITPTMEKKRFDTSFFLTVLDQNATQKEHDVYYKAVAADGKETVLFDWFKPEEALERQKEKNILLIPPQWYSLKLMQGVPDFKQLIDTAGVGSFRSKSNQVVSILPQGNPVEEGSVEASDGYRLYLSYPGDENYESKDYTSEKGNRHRLYFKGRMEDFKLVKNIDVSNVIKNTSNL</sequence>
<organism evidence="8 9">
    <name type="scientific">Helicostylum pulchrum</name>
    <dbReference type="NCBI Taxonomy" id="562976"/>
    <lineage>
        <taxon>Eukaryota</taxon>
        <taxon>Fungi</taxon>
        <taxon>Fungi incertae sedis</taxon>
        <taxon>Mucoromycota</taxon>
        <taxon>Mucoromycotina</taxon>
        <taxon>Mucoromycetes</taxon>
        <taxon>Mucorales</taxon>
        <taxon>Mucorineae</taxon>
        <taxon>Mucoraceae</taxon>
        <taxon>Helicostylum</taxon>
    </lineage>
</organism>
<dbReference type="SUPFAM" id="SSF55811">
    <property type="entry name" value="Nudix"/>
    <property type="match status" value="1"/>
</dbReference>
<evidence type="ECO:0000256" key="2">
    <source>
        <dbReference type="ARBA" id="ARBA00001946"/>
    </source>
</evidence>
<evidence type="ECO:0000313" key="9">
    <source>
        <dbReference type="Proteomes" id="UP001476247"/>
    </source>
</evidence>
<dbReference type="EMBL" id="BAABUJ010000006">
    <property type="protein sequence ID" value="GAA5796568.1"/>
    <property type="molecule type" value="Genomic_DNA"/>
</dbReference>
<accession>A0ABP9XQY4</accession>
<proteinExistence type="predicted"/>
<evidence type="ECO:0000256" key="6">
    <source>
        <dbReference type="ARBA" id="ARBA00023211"/>
    </source>
</evidence>
<gene>
    <name evidence="8" type="ORF">HPULCUR_001940</name>
</gene>
<protein>
    <recommendedName>
        <fullName evidence="7">Nudix hydrolase domain-containing protein</fullName>
    </recommendedName>
</protein>
<comment type="cofactor">
    <cofactor evidence="1">
        <name>Mn(2+)</name>
        <dbReference type="ChEBI" id="CHEBI:29035"/>
    </cofactor>
</comment>
<dbReference type="PROSITE" id="PS51462">
    <property type="entry name" value="NUDIX"/>
    <property type="match status" value="1"/>
</dbReference>
<keyword evidence="3" id="KW-0479">Metal-binding</keyword>
<keyword evidence="6" id="KW-0464">Manganese</keyword>
<name>A0ABP9XQY4_9FUNG</name>
<reference evidence="8 9" key="1">
    <citation type="submission" date="2024-04" db="EMBL/GenBank/DDBJ databases">
        <title>genome sequences of Mucor flavus KT1a and Helicostylum pulchrum KT1b strains isolation_sourced from the surface of a dry-aged beef.</title>
        <authorList>
            <person name="Toyotome T."/>
            <person name="Hosono M."/>
            <person name="Torimaru M."/>
            <person name="Fukuda K."/>
            <person name="Mikami N."/>
        </authorList>
    </citation>
    <scope>NUCLEOTIDE SEQUENCE [LARGE SCALE GENOMIC DNA]</scope>
    <source>
        <strain evidence="8 9">KT1b</strain>
    </source>
</reference>
<dbReference type="PANTHER" id="PTHR12318">
    <property type="entry name" value="TESTOSTERONE-REGULATED PROTEIN RP2"/>
    <property type="match status" value="1"/>
</dbReference>
<evidence type="ECO:0000259" key="7">
    <source>
        <dbReference type="PROSITE" id="PS51462"/>
    </source>
</evidence>
<evidence type="ECO:0000313" key="8">
    <source>
        <dbReference type="EMBL" id="GAA5796568.1"/>
    </source>
</evidence>
<dbReference type="InterPro" id="IPR000086">
    <property type="entry name" value="NUDIX_hydrolase_dom"/>
</dbReference>
<feature type="domain" description="Nudix hydrolase" evidence="7">
    <location>
        <begin position="8"/>
        <end position="216"/>
    </location>
</feature>
<dbReference type="InterPro" id="IPR015797">
    <property type="entry name" value="NUDIX_hydrolase-like_dom_sf"/>
</dbReference>
<dbReference type="InterPro" id="IPR039121">
    <property type="entry name" value="NUDT19"/>
</dbReference>
<dbReference type="Gene3D" id="3.90.79.10">
    <property type="entry name" value="Nucleoside Triphosphate Pyrophosphohydrolase"/>
    <property type="match status" value="1"/>
</dbReference>
<comment type="cofactor">
    <cofactor evidence="2">
        <name>Mg(2+)</name>
        <dbReference type="ChEBI" id="CHEBI:18420"/>
    </cofactor>
</comment>
<keyword evidence="5" id="KW-0460">Magnesium</keyword>
<evidence type="ECO:0000256" key="5">
    <source>
        <dbReference type="ARBA" id="ARBA00022842"/>
    </source>
</evidence>